<dbReference type="Proteomes" id="UP000887023">
    <property type="component" value="Chromosome"/>
</dbReference>
<sequence>MSGFEVDPVRVNAAASGIHRIINDFTSIGVDRIVGPDAQYGHEGLHAAFREFCERWQPGVSALLADAGTLAGGLSVMMRRYEQSDSAFGAAAGSAWPGGR</sequence>
<name>A0ABX8SEF6_9ACTN</name>
<evidence type="ECO:0000313" key="1">
    <source>
        <dbReference type="EMBL" id="QXQ15302.1"/>
    </source>
</evidence>
<organism evidence="1 2">
    <name type="scientific">Skermania pinensis</name>
    <dbReference type="NCBI Taxonomy" id="39122"/>
    <lineage>
        <taxon>Bacteria</taxon>
        <taxon>Bacillati</taxon>
        <taxon>Actinomycetota</taxon>
        <taxon>Actinomycetes</taxon>
        <taxon>Mycobacteriales</taxon>
        <taxon>Gordoniaceae</taxon>
        <taxon>Skermania</taxon>
    </lineage>
</organism>
<protein>
    <submittedName>
        <fullName evidence="1">Uncharacterized protein</fullName>
    </submittedName>
</protein>
<proteinExistence type="predicted"/>
<dbReference type="RefSeq" id="WP_066467868.1">
    <property type="nucleotide sequence ID" value="NZ_CBCRUZ010000001.1"/>
</dbReference>
<accession>A0ABX8SEF6</accession>
<keyword evidence="2" id="KW-1185">Reference proteome</keyword>
<gene>
    <name evidence="1" type="ORF">KV203_08310</name>
</gene>
<dbReference type="EMBL" id="CP079105">
    <property type="protein sequence ID" value="QXQ15302.1"/>
    <property type="molecule type" value="Genomic_DNA"/>
</dbReference>
<evidence type="ECO:0000313" key="2">
    <source>
        <dbReference type="Proteomes" id="UP000887023"/>
    </source>
</evidence>
<reference evidence="1" key="1">
    <citation type="submission" date="2021-07" db="EMBL/GenBank/DDBJ databases">
        <title>Candidatus Kaistella beijingensis sp. nov. isolated from a municipal wastewater treatment plant is involved in sludge foaming.</title>
        <authorList>
            <person name="Song Y."/>
            <person name="Liu S.-J."/>
        </authorList>
    </citation>
    <scope>NUCLEOTIDE SEQUENCE</scope>
    <source>
        <strain evidence="1">DSM 43998</strain>
    </source>
</reference>